<proteinExistence type="predicted"/>
<name>A0ABS8ULF0_DATST</name>
<dbReference type="EMBL" id="JACEIK010002080">
    <property type="protein sequence ID" value="MCD9558932.1"/>
    <property type="molecule type" value="Genomic_DNA"/>
</dbReference>
<evidence type="ECO:0000313" key="2">
    <source>
        <dbReference type="Proteomes" id="UP000823775"/>
    </source>
</evidence>
<accession>A0ABS8ULF0</accession>
<sequence>MYYLGNDCEAIGNDCEAIETSAYDAVIDMVMWARPWMARICICLTKNNNRLTHGHTLVTATLLDQKRVDIWQILTLELKERALQAKIVERALQPLRDSILGISGDSTCMAGTIEARLTKLERGSRQTETHSLRIDMEEIELLC</sequence>
<evidence type="ECO:0000313" key="1">
    <source>
        <dbReference type="EMBL" id="MCD9558932.1"/>
    </source>
</evidence>
<reference evidence="1 2" key="1">
    <citation type="journal article" date="2021" name="BMC Genomics">
        <title>Datura genome reveals duplications of psychoactive alkaloid biosynthetic genes and high mutation rate following tissue culture.</title>
        <authorList>
            <person name="Rajewski A."/>
            <person name="Carter-House D."/>
            <person name="Stajich J."/>
            <person name="Litt A."/>
        </authorList>
    </citation>
    <scope>NUCLEOTIDE SEQUENCE [LARGE SCALE GENOMIC DNA]</scope>
    <source>
        <strain evidence="1">AR-01</strain>
    </source>
</reference>
<dbReference type="Proteomes" id="UP000823775">
    <property type="component" value="Unassembled WGS sequence"/>
</dbReference>
<keyword evidence="2" id="KW-1185">Reference proteome</keyword>
<organism evidence="1 2">
    <name type="scientific">Datura stramonium</name>
    <name type="common">Jimsonweed</name>
    <name type="synonym">Common thornapple</name>
    <dbReference type="NCBI Taxonomy" id="4076"/>
    <lineage>
        <taxon>Eukaryota</taxon>
        <taxon>Viridiplantae</taxon>
        <taxon>Streptophyta</taxon>
        <taxon>Embryophyta</taxon>
        <taxon>Tracheophyta</taxon>
        <taxon>Spermatophyta</taxon>
        <taxon>Magnoliopsida</taxon>
        <taxon>eudicotyledons</taxon>
        <taxon>Gunneridae</taxon>
        <taxon>Pentapetalae</taxon>
        <taxon>asterids</taxon>
        <taxon>lamiids</taxon>
        <taxon>Solanales</taxon>
        <taxon>Solanaceae</taxon>
        <taxon>Solanoideae</taxon>
        <taxon>Datureae</taxon>
        <taxon>Datura</taxon>
    </lineage>
</organism>
<comment type="caution">
    <text evidence="1">The sequence shown here is derived from an EMBL/GenBank/DDBJ whole genome shotgun (WGS) entry which is preliminary data.</text>
</comment>
<gene>
    <name evidence="1" type="ORF">HAX54_016632</name>
</gene>
<protein>
    <submittedName>
        <fullName evidence="1">Uncharacterized protein</fullName>
    </submittedName>
</protein>